<dbReference type="EMBL" id="PQFF01000131">
    <property type="protein sequence ID" value="RHZ79943.1"/>
    <property type="molecule type" value="Genomic_DNA"/>
</dbReference>
<reference evidence="1 2" key="1">
    <citation type="submission" date="2018-08" db="EMBL/GenBank/DDBJ databases">
        <title>Genome and evolution of the arbuscular mycorrhizal fungus Diversispora epigaea (formerly Glomus versiforme) and its bacterial endosymbionts.</title>
        <authorList>
            <person name="Sun X."/>
            <person name="Fei Z."/>
            <person name="Harrison M."/>
        </authorList>
    </citation>
    <scope>NUCLEOTIDE SEQUENCE [LARGE SCALE GENOMIC DNA]</scope>
    <source>
        <strain evidence="1 2">IT104</strain>
    </source>
</reference>
<dbReference type="Proteomes" id="UP000266861">
    <property type="component" value="Unassembled WGS sequence"/>
</dbReference>
<keyword evidence="2" id="KW-1185">Reference proteome</keyword>
<name>A0A397J4D4_9GLOM</name>
<evidence type="ECO:0000313" key="2">
    <source>
        <dbReference type="Proteomes" id="UP000266861"/>
    </source>
</evidence>
<evidence type="ECO:0000313" key="1">
    <source>
        <dbReference type="EMBL" id="RHZ79943.1"/>
    </source>
</evidence>
<proteinExistence type="predicted"/>
<dbReference type="AlphaFoldDB" id="A0A397J4D4"/>
<organism evidence="1 2">
    <name type="scientific">Diversispora epigaea</name>
    <dbReference type="NCBI Taxonomy" id="1348612"/>
    <lineage>
        <taxon>Eukaryota</taxon>
        <taxon>Fungi</taxon>
        <taxon>Fungi incertae sedis</taxon>
        <taxon>Mucoromycota</taxon>
        <taxon>Glomeromycotina</taxon>
        <taxon>Glomeromycetes</taxon>
        <taxon>Diversisporales</taxon>
        <taxon>Diversisporaceae</taxon>
        <taxon>Diversispora</taxon>
    </lineage>
</organism>
<sequence length="59" mass="6564">MRDSFIGGKDGKVILIDGIDGKVVLIDGKFEINSSLLLNRIFYSGNELDEEDTVVFKTK</sequence>
<comment type="caution">
    <text evidence="1">The sequence shown here is derived from an EMBL/GenBank/DDBJ whole genome shotgun (WGS) entry which is preliminary data.</text>
</comment>
<gene>
    <name evidence="1" type="ORF">Glove_140g36</name>
</gene>
<accession>A0A397J4D4</accession>
<protein>
    <submittedName>
        <fullName evidence="1">Uncharacterized protein</fullName>
    </submittedName>
</protein>